<dbReference type="PROSITE" id="PS00211">
    <property type="entry name" value="ABC_TRANSPORTER_1"/>
    <property type="match status" value="2"/>
</dbReference>
<dbReference type="CDD" id="cd03221">
    <property type="entry name" value="ABCF_EF-3"/>
    <property type="match status" value="2"/>
</dbReference>
<organism evidence="8 9">
    <name type="scientific">Chlamydomonas schloesseri</name>
    <dbReference type="NCBI Taxonomy" id="2026947"/>
    <lineage>
        <taxon>Eukaryota</taxon>
        <taxon>Viridiplantae</taxon>
        <taxon>Chlorophyta</taxon>
        <taxon>core chlorophytes</taxon>
        <taxon>Chlorophyceae</taxon>
        <taxon>CS clade</taxon>
        <taxon>Chlamydomonadales</taxon>
        <taxon>Chlamydomonadaceae</taxon>
        <taxon>Chlamydomonas</taxon>
    </lineage>
</organism>
<dbReference type="EMBL" id="JAEHOD010000036">
    <property type="protein sequence ID" value="KAG2441206.1"/>
    <property type="molecule type" value="Genomic_DNA"/>
</dbReference>
<dbReference type="Pfam" id="PF12848">
    <property type="entry name" value="ABC_tran_Xtn"/>
    <property type="match status" value="1"/>
</dbReference>
<protein>
    <recommendedName>
        <fullName evidence="7">ABC transporter domain-containing protein</fullName>
    </recommendedName>
</protein>
<evidence type="ECO:0000313" key="8">
    <source>
        <dbReference type="EMBL" id="KAG2441206.1"/>
    </source>
</evidence>
<feature type="domain" description="ABC transporter" evidence="7">
    <location>
        <begin position="186"/>
        <end position="486"/>
    </location>
</feature>
<reference evidence="8" key="1">
    <citation type="journal article" date="2020" name="bioRxiv">
        <title>Comparative genomics of Chlamydomonas.</title>
        <authorList>
            <person name="Craig R.J."/>
            <person name="Hasan A.R."/>
            <person name="Ness R.W."/>
            <person name="Keightley P.D."/>
        </authorList>
    </citation>
    <scope>NUCLEOTIDE SEQUENCE</scope>
    <source>
        <strain evidence="8">CCAP 11/173</strain>
    </source>
</reference>
<evidence type="ECO:0000256" key="2">
    <source>
        <dbReference type="ARBA" id="ARBA00022741"/>
    </source>
</evidence>
<dbReference type="SMART" id="SM00382">
    <property type="entry name" value="AAA"/>
    <property type="match status" value="2"/>
</dbReference>
<comment type="caution">
    <text evidence="8">The sequence shown here is derived from an EMBL/GenBank/DDBJ whole genome shotgun (WGS) entry which is preliminary data.</text>
</comment>
<keyword evidence="2" id="KW-0547">Nucleotide-binding</keyword>
<dbReference type="GO" id="GO:0016887">
    <property type="term" value="F:ATP hydrolysis activity"/>
    <property type="evidence" value="ECO:0007669"/>
    <property type="project" value="InterPro"/>
</dbReference>
<keyword evidence="3" id="KW-0067">ATP-binding</keyword>
<evidence type="ECO:0000256" key="4">
    <source>
        <dbReference type="ARBA" id="ARBA00022990"/>
    </source>
</evidence>
<dbReference type="InterPro" id="IPR032781">
    <property type="entry name" value="ABC_tran_Xtn"/>
</dbReference>
<dbReference type="OrthoDB" id="2110130at2759"/>
<dbReference type="InterPro" id="IPR017871">
    <property type="entry name" value="ABC_transporter-like_CS"/>
</dbReference>
<dbReference type="SUPFAM" id="SSF52540">
    <property type="entry name" value="P-loop containing nucleoside triphosphate hydrolases"/>
    <property type="match status" value="2"/>
</dbReference>
<dbReference type="Gene3D" id="3.40.50.300">
    <property type="entry name" value="P-loop containing nucleotide triphosphate hydrolases"/>
    <property type="match status" value="3"/>
</dbReference>
<evidence type="ECO:0000259" key="7">
    <source>
        <dbReference type="PROSITE" id="PS50893"/>
    </source>
</evidence>
<feature type="domain" description="ABC transporter" evidence="7">
    <location>
        <begin position="554"/>
        <end position="769"/>
    </location>
</feature>
<comment type="similarity">
    <text evidence="5">Belongs to the ABC transporter superfamily. ABCF family. EF3 (TC 3.A.1.121) subfamily.</text>
</comment>
<evidence type="ECO:0000256" key="5">
    <source>
        <dbReference type="ARBA" id="ARBA00061344"/>
    </source>
</evidence>
<accession>A0A835W9C7</accession>
<evidence type="ECO:0000256" key="1">
    <source>
        <dbReference type="ARBA" id="ARBA00022737"/>
    </source>
</evidence>
<dbReference type="Pfam" id="PF26051">
    <property type="entry name" value="PWI_ABCF3"/>
    <property type="match status" value="1"/>
</dbReference>
<gene>
    <name evidence="8" type="ORF">HYH02_010050</name>
</gene>
<dbReference type="FunFam" id="3.40.50.300:FF:000104">
    <property type="entry name" value="ATP-binding cassette sub-family F member 3"/>
    <property type="match status" value="1"/>
</dbReference>
<evidence type="ECO:0000313" key="9">
    <source>
        <dbReference type="Proteomes" id="UP000613740"/>
    </source>
</evidence>
<dbReference type="InterPro" id="IPR027417">
    <property type="entry name" value="P-loop_NTPase"/>
</dbReference>
<feature type="compositionally biased region" description="Low complexity" evidence="6">
    <location>
        <begin position="321"/>
        <end position="333"/>
    </location>
</feature>
<dbReference type="Proteomes" id="UP000613740">
    <property type="component" value="Unassembled WGS sequence"/>
</dbReference>
<dbReference type="InterPro" id="IPR003593">
    <property type="entry name" value="AAA+_ATPase"/>
</dbReference>
<dbReference type="AlphaFoldDB" id="A0A835W9C7"/>
<name>A0A835W9C7_9CHLO</name>
<keyword evidence="4" id="KW-0007">Acetylation</keyword>
<evidence type="ECO:0000256" key="6">
    <source>
        <dbReference type="SAM" id="MobiDB-lite"/>
    </source>
</evidence>
<dbReference type="Pfam" id="PF00005">
    <property type="entry name" value="ABC_tran"/>
    <property type="match status" value="2"/>
</dbReference>
<dbReference type="PROSITE" id="PS50893">
    <property type="entry name" value="ABC_TRANSPORTER_2"/>
    <property type="match status" value="2"/>
</dbReference>
<dbReference type="InterPro" id="IPR058770">
    <property type="entry name" value="PWI_ABCF3"/>
</dbReference>
<dbReference type="InterPro" id="IPR003439">
    <property type="entry name" value="ABC_transporter-like_ATP-bd"/>
</dbReference>
<feature type="region of interest" description="Disordered" evidence="6">
    <location>
        <begin position="321"/>
        <end position="341"/>
    </location>
</feature>
<proteinExistence type="inferred from homology"/>
<evidence type="ECO:0000256" key="3">
    <source>
        <dbReference type="ARBA" id="ARBA00022840"/>
    </source>
</evidence>
<dbReference type="PANTHER" id="PTHR19211:SF117">
    <property type="entry name" value="ATP-BINDING CASSETTE SUB-FAMILY F MEMBER 3"/>
    <property type="match status" value="1"/>
</dbReference>
<sequence length="773" mass="83582">MSTHDHETIQKVVHGLFDGKGDVTILDYICGVLEDEHFEFGEDGEEAFEQIGPFLIDGHCVGSEQEARDACKVLADKLSLRAQAAASATTHRALGTGPVQLAKADDRAILYEEKSYRHLIQTPFGDEAKPAPLTEKEKAKLDKRTAKEEEAQRKVLAAHQARAAHSLQGDTPTIIRNQGGGGARDVHLENFSLSNGGKELVSDATVMLAFGRRYGLIGRNGTGKTTLLRALAGHEIKGLPANCQVLHVEQEVVGDDTPVIEAVLACDVERTQLLAEEAELLKALNRERPKDGGAADAAAASAAATASAASNANGGAATSAAAAPEAAPSSSSADGGGAGGKDEAAMAARLNAVYTRLHEIDAYGAEARAAMILAGLSFDEPMMRRATKTFSGGWRMRVALARALFVEPDLLLLDEPTNHLDLHAVLWLEDYLVKWPKTLLVVSHAREFLNVVATDILHLHSQKIITYKGNYSTFEKTMTERIKNQRKAAEAQDAKRKHVQAFIDRFRYNANRAALVQSRIKALERMAEVEVMEEDPEYVFNFPEPEGSAAPPIIAFNDVDFGYPGGPLLFKKLNFGLDLESRFAIVGPNGIGKSTLLNLISGKLQPTSGSITRNTRVRLATFSQHHVDGLDLAMTPLQIMARTFPDSKEPELRGHLSSFGVPATLAGQAMYTLSGGQKSRVAFAKMTFTKPHILLLDEPSNHLDIDAVNALIQGLATFKGGVLMVSHDQFLIESTVDELWMCEGGHVTPFHGSFEEYKARLRAKAHTAGPATA</sequence>
<dbReference type="PANTHER" id="PTHR19211">
    <property type="entry name" value="ATP-BINDING TRANSPORT PROTEIN-RELATED"/>
    <property type="match status" value="1"/>
</dbReference>
<keyword evidence="1" id="KW-0677">Repeat</keyword>
<dbReference type="InterPro" id="IPR050611">
    <property type="entry name" value="ABCF"/>
</dbReference>
<dbReference type="FunFam" id="3.40.50.300:FF:001135">
    <property type="entry name" value="ABC transporter F family member 3"/>
    <property type="match status" value="1"/>
</dbReference>
<dbReference type="GO" id="GO:0005524">
    <property type="term" value="F:ATP binding"/>
    <property type="evidence" value="ECO:0007669"/>
    <property type="project" value="UniProtKB-KW"/>
</dbReference>
<keyword evidence="9" id="KW-1185">Reference proteome</keyword>